<gene>
    <name evidence="2" type="ORF">BCR43DRAFT_494188</name>
</gene>
<feature type="region of interest" description="Disordered" evidence="1">
    <location>
        <begin position="22"/>
        <end position="81"/>
    </location>
</feature>
<proteinExistence type="predicted"/>
<keyword evidence="3" id="KW-1185">Reference proteome</keyword>
<comment type="caution">
    <text evidence="2">The sequence shown here is derived from an EMBL/GenBank/DDBJ whole genome shotgun (WGS) entry which is preliminary data.</text>
</comment>
<feature type="compositionally biased region" description="Basic and acidic residues" evidence="1">
    <location>
        <begin position="28"/>
        <end position="55"/>
    </location>
</feature>
<accession>A0A1X2H7K8</accession>
<organism evidence="2 3">
    <name type="scientific">Syncephalastrum racemosum</name>
    <name type="common">Filamentous fungus</name>
    <dbReference type="NCBI Taxonomy" id="13706"/>
    <lineage>
        <taxon>Eukaryota</taxon>
        <taxon>Fungi</taxon>
        <taxon>Fungi incertae sedis</taxon>
        <taxon>Mucoromycota</taxon>
        <taxon>Mucoromycotina</taxon>
        <taxon>Mucoromycetes</taxon>
        <taxon>Mucorales</taxon>
        <taxon>Syncephalastraceae</taxon>
        <taxon>Syncephalastrum</taxon>
    </lineage>
</organism>
<name>A0A1X2H7K8_SYNRA</name>
<dbReference type="EMBL" id="MCGN01000007">
    <property type="protein sequence ID" value="ORY94547.1"/>
    <property type="molecule type" value="Genomic_DNA"/>
</dbReference>
<dbReference type="AlphaFoldDB" id="A0A1X2H7K8"/>
<reference evidence="2 3" key="1">
    <citation type="submission" date="2016-07" db="EMBL/GenBank/DDBJ databases">
        <title>Pervasive Adenine N6-methylation of Active Genes in Fungi.</title>
        <authorList>
            <consortium name="DOE Joint Genome Institute"/>
            <person name="Mondo S.J."/>
            <person name="Dannebaum R.O."/>
            <person name="Kuo R.C."/>
            <person name="Labutti K."/>
            <person name="Haridas S."/>
            <person name="Kuo A."/>
            <person name="Salamov A."/>
            <person name="Ahrendt S.R."/>
            <person name="Lipzen A."/>
            <person name="Sullivan W."/>
            <person name="Andreopoulos W.B."/>
            <person name="Clum A."/>
            <person name="Lindquist E."/>
            <person name="Daum C."/>
            <person name="Ramamoorthy G.K."/>
            <person name="Gryganskyi A."/>
            <person name="Culley D."/>
            <person name="Magnuson J.K."/>
            <person name="James T.Y."/>
            <person name="O'Malley M.A."/>
            <person name="Stajich J.E."/>
            <person name="Spatafora J.W."/>
            <person name="Visel A."/>
            <person name="Grigoriev I.V."/>
        </authorList>
    </citation>
    <scope>NUCLEOTIDE SEQUENCE [LARGE SCALE GENOMIC DNA]</scope>
    <source>
        <strain evidence="2 3">NRRL 2496</strain>
    </source>
</reference>
<dbReference type="OrthoDB" id="10381652at2759"/>
<evidence type="ECO:0000313" key="2">
    <source>
        <dbReference type="EMBL" id="ORY94547.1"/>
    </source>
</evidence>
<evidence type="ECO:0008006" key="4">
    <source>
        <dbReference type="Google" id="ProtNLM"/>
    </source>
</evidence>
<dbReference type="InParanoid" id="A0A1X2H7K8"/>
<feature type="compositionally biased region" description="Basic and acidic residues" evidence="1">
    <location>
        <begin position="62"/>
        <end position="81"/>
    </location>
</feature>
<protein>
    <recommendedName>
        <fullName evidence="4">Mitochondrial ATPase inhibitor, IATP-domain-containing protein</fullName>
    </recommendedName>
</protein>
<sequence>MPITALRRLPLAYARRNFTSSTAVLASSEDKKAAETAKKHVDKIRQEEANKEKHPSPVSPSAREKFNEMEKRTAEHDQKQK</sequence>
<evidence type="ECO:0000313" key="3">
    <source>
        <dbReference type="Proteomes" id="UP000242180"/>
    </source>
</evidence>
<dbReference type="Proteomes" id="UP000242180">
    <property type="component" value="Unassembled WGS sequence"/>
</dbReference>
<evidence type="ECO:0000256" key="1">
    <source>
        <dbReference type="SAM" id="MobiDB-lite"/>
    </source>
</evidence>